<dbReference type="Pfam" id="PF23278">
    <property type="entry name" value="Piwi_N"/>
    <property type="match status" value="1"/>
</dbReference>
<evidence type="ECO:0000259" key="2">
    <source>
        <dbReference type="PROSITE" id="PS50821"/>
    </source>
</evidence>
<evidence type="ECO:0000256" key="1">
    <source>
        <dbReference type="SAM" id="MobiDB-lite"/>
    </source>
</evidence>
<protein>
    <recommendedName>
        <fullName evidence="2">PAZ domain-containing protein</fullName>
    </recommendedName>
</protein>
<dbReference type="InterPro" id="IPR036085">
    <property type="entry name" value="PAZ_dom_sf"/>
</dbReference>
<reference evidence="3 4" key="1">
    <citation type="submission" date="2024-05" db="EMBL/GenBank/DDBJ databases">
        <authorList>
            <person name="Wallberg A."/>
        </authorList>
    </citation>
    <scope>NUCLEOTIDE SEQUENCE [LARGE SCALE GENOMIC DNA]</scope>
</reference>
<feature type="region of interest" description="Disordered" evidence="1">
    <location>
        <begin position="25"/>
        <end position="56"/>
    </location>
</feature>
<dbReference type="InterPro" id="IPR003100">
    <property type="entry name" value="PAZ_dom"/>
</dbReference>
<proteinExistence type="predicted"/>
<feature type="non-terminal residue" evidence="3">
    <location>
        <position position="318"/>
    </location>
</feature>
<keyword evidence="4" id="KW-1185">Reference proteome</keyword>
<feature type="region of interest" description="Disordered" evidence="1">
    <location>
        <begin position="1"/>
        <end position="20"/>
    </location>
</feature>
<comment type="caution">
    <text evidence="3">The sequence shown here is derived from an EMBL/GenBank/DDBJ whole genome shotgun (WGS) entry which is preliminary data.</text>
</comment>
<organism evidence="3 4">
    <name type="scientific">Meganyctiphanes norvegica</name>
    <name type="common">Northern krill</name>
    <name type="synonym">Thysanopoda norvegica</name>
    <dbReference type="NCBI Taxonomy" id="48144"/>
    <lineage>
        <taxon>Eukaryota</taxon>
        <taxon>Metazoa</taxon>
        <taxon>Ecdysozoa</taxon>
        <taxon>Arthropoda</taxon>
        <taxon>Crustacea</taxon>
        <taxon>Multicrustacea</taxon>
        <taxon>Malacostraca</taxon>
        <taxon>Eumalacostraca</taxon>
        <taxon>Eucarida</taxon>
        <taxon>Euphausiacea</taxon>
        <taxon>Euphausiidae</taxon>
        <taxon>Meganyctiphanes</taxon>
    </lineage>
</organism>
<dbReference type="Proteomes" id="UP001497623">
    <property type="component" value="Unassembled WGS sequence"/>
</dbReference>
<sequence>VSRAQYRGADRPLIGISEQMGAMRVSTEGSNGSTTHGSGNGNGDNGNGNGASRSVGRGMMRGRRELSQIMITRPQNILQKRGTHGNAIYLVTNYFRLEKKNDWKLCLYHVDFSPDEDRTFIRKKMMRQHKESLGDEYLFDGMQLYLPKKLANEVTELASKREEDDSVYQIKLKFIKELDGLDSQYLQIMNIILRRCLEYLGLTLLGRNYFNPKAETRDERHRIKIWPGYTTSIRQHENALLLNVDIAHKFLRTDTAYDAFKKGRNPRVDAPKVLLGCIVMTTYNDKTYRIDDIDWELSPKSKFPYKGGEITYMEYYEK</sequence>
<name>A0AAV2PYX3_MEGNR</name>
<feature type="compositionally biased region" description="Low complexity" evidence="1">
    <location>
        <begin position="26"/>
        <end position="37"/>
    </location>
</feature>
<dbReference type="AlphaFoldDB" id="A0AAV2PYX3"/>
<accession>A0AAV2PYX3</accession>
<gene>
    <name evidence="3" type="ORF">MNOR_LOCUS5918</name>
</gene>
<feature type="compositionally biased region" description="Gly residues" evidence="1">
    <location>
        <begin position="38"/>
        <end position="49"/>
    </location>
</feature>
<dbReference type="EMBL" id="CAXKWB010002347">
    <property type="protein sequence ID" value="CAL4066671.1"/>
    <property type="molecule type" value="Genomic_DNA"/>
</dbReference>
<dbReference type="PROSITE" id="PS50821">
    <property type="entry name" value="PAZ"/>
    <property type="match status" value="1"/>
</dbReference>
<dbReference type="Pfam" id="PF02170">
    <property type="entry name" value="PAZ"/>
    <property type="match status" value="1"/>
</dbReference>
<dbReference type="InterPro" id="IPR014811">
    <property type="entry name" value="ArgoL1"/>
</dbReference>
<feature type="non-terminal residue" evidence="3">
    <location>
        <position position="1"/>
    </location>
</feature>
<dbReference type="Pfam" id="PF08699">
    <property type="entry name" value="ArgoL1"/>
    <property type="match status" value="1"/>
</dbReference>
<evidence type="ECO:0000313" key="3">
    <source>
        <dbReference type="EMBL" id="CAL4066671.1"/>
    </source>
</evidence>
<feature type="domain" description="PAZ" evidence="2">
    <location>
        <begin position="255"/>
        <end position="318"/>
    </location>
</feature>
<evidence type="ECO:0000313" key="4">
    <source>
        <dbReference type="Proteomes" id="UP001497623"/>
    </source>
</evidence>
<dbReference type="PANTHER" id="PTHR22891">
    <property type="entry name" value="EUKARYOTIC TRANSLATION INITIATION FACTOR 2C"/>
    <property type="match status" value="1"/>
</dbReference>
<dbReference type="Gene3D" id="2.170.260.10">
    <property type="entry name" value="paz domain"/>
    <property type="match status" value="1"/>
</dbReference>
<dbReference type="SUPFAM" id="SSF101690">
    <property type="entry name" value="PAZ domain"/>
    <property type="match status" value="1"/>
</dbReference>
<dbReference type="GO" id="GO:0003723">
    <property type="term" value="F:RNA binding"/>
    <property type="evidence" value="ECO:0007669"/>
    <property type="project" value="InterPro"/>
</dbReference>